<proteinExistence type="predicted"/>
<dbReference type="EMBL" id="KZ821470">
    <property type="protein sequence ID" value="PYH31863.1"/>
    <property type="molecule type" value="Genomic_DNA"/>
</dbReference>
<dbReference type="AlphaFoldDB" id="A0A318YH59"/>
<organism evidence="1 2">
    <name type="scientific">Aspergillus neoniger (strain CBS 115656)</name>
    <dbReference type="NCBI Taxonomy" id="1448310"/>
    <lineage>
        <taxon>Eukaryota</taxon>
        <taxon>Fungi</taxon>
        <taxon>Dikarya</taxon>
        <taxon>Ascomycota</taxon>
        <taxon>Pezizomycotina</taxon>
        <taxon>Eurotiomycetes</taxon>
        <taxon>Eurotiomycetidae</taxon>
        <taxon>Eurotiales</taxon>
        <taxon>Aspergillaceae</taxon>
        <taxon>Aspergillus</taxon>
        <taxon>Aspergillus subgen. Circumdati</taxon>
    </lineage>
</organism>
<keyword evidence="2" id="KW-1185">Reference proteome</keyword>
<dbReference type="Proteomes" id="UP000247647">
    <property type="component" value="Unassembled WGS sequence"/>
</dbReference>
<name>A0A318YH59_ASPNB</name>
<gene>
    <name evidence="1" type="ORF">BO87DRAFT_115249</name>
</gene>
<evidence type="ECO:0000313" key="2">
    <source>
        <dbReference type="Proteomes" id="UP000247647"/>
    </source>
</evidence>
<sequence>MDKSGGNDTTADSCGWFRRSFGRLRIDRRSNVARRHTALNDKPLPESEDFKGPLGLQLLRTVSEPLVDFIFIHGLGGGSRKTWSNHQTPTIVGPKNDYLKTPNLTKSVYIALDIKLIGPKKRPVF</sequence>
<dbReference type="GeneID" id="37120366"/>
<dbReference type="RefSeq" id="XP_025477341.1">
    <property type="nucleotide sequence ID" value="XM_025617910.1"/>
</dbReference>
<evidence type="ECO:0000313" key="1">
    <source>
        <dbReference type="EMBL" id="PYH31863.1"/>
    </source>
</evidence>
<accession>A0A318YH59</accession>
<reference evidence="1" key="1">
    <citation type="submission" date="2016-12" db="EMBL/GenBank/DDBJ databases">
        <title>The genomes of Aspergillus section Nigri reveals drivers in fungal speciation.</title>
        <authorList>
            <consortium name="DOE Joint Genome Institute"/>
            <person name="Vesth T.C."/>
            <person name="Nybo J."/>
            <person name="Theobald S."/>
            <person name="Brandl J."/>
            <person name="Frisvad J.C."/>
            <person name="Nielsen K.F."/>
            <person name="Lyhne E.K."/>
            <person name="Kogle M.E."/>
            <person name="Kuo A."/>
            <person name="Riley R."/>
            <person name="Clum A."/>
            <person name="Nolan M."/>
            <person name="Lipzen A."/>
            <person name="Salamov A."/>
            <person name="Henrissat B."/>
            <person name="Wiebenga A."/>
            <person name="De Vries R.P."/>
            <person name="Grigoriev I.V."/>
            <person name="Mortensen U.H."/>
            <person name="Andersen M.R."/>
            <person name="Baker S.E."/>
        </authorList>
    </citation>
    <scope>NUCLEOTIDE SEQUENCE [LARGE SCALE GENOMIC DNA]</scope>
    <source>
        <strain evidence="1">CBS 115656</strain>
    </source>
</reference>
<dbReference type="OrthoDB" id="5086500at2759"/>
<protein>
    <submittedName>
        <fullName evidence="1">Uncharacterized protein</fullName>
    </submittedName>
</protein>